<feature type="domain" description="Band 7" evidence="7">
    <location>
        <begin position="21"/>
        <end position="194"/>
    </location>
</feature>
<keyword evidence="5" id="KW-0472">Membrane</keyword>
<name>A0ABW1SFY2_9PROT</name>
<evidence type="ECO:0000259" key="7">
    <source>
        <dbReference type="SMART" id="SM00244"/>
    </source>
</evidence>
<evidence type="ECO:0000256" key="2">
    <source>
        <dbReference type="ARBA" id="ARBA00007862"/>
    </source>
</evidence>
<dbReference type="Gene3D" id="3.30.479.30">
    <property type="entry name" value="Band 7 domain"/>
    <property type="match status" value="1"/>
</dbReference>
<dbReference type="RefSeq" id="WP_377382325.1">
    <property type="nucleotide sequence ID" value="NZ_JBHSSW010000066.1"/>
</dbReference>
<dbReference type="SUPFAM" id="SSF117892">
    <property type="entry name" value="Band 7/SPFH domain"/>
    <property type="match status" value="1"/>
</dbReference>
<accession>A0ABW1SFY2</accession>
<keyword evidence="9" id="KW-1185">Reference proteome</keyword>
<dbReference type="PRINTS" id="PR00721">
    <property type="entry name" value="STOMATIN"/>
</dbReference>
<dbReference type="InterPro" id="IPR001972">
    <property type="entry name" value="Stomatin_HflK_fam"/>
</dbReference>
<dbReference type="Pfam" id="PF01145">
    <property type="entry name" value="Band_7"/>
    <property type="match status" value="1"/>
</dbReference>
<sequence length="303" mass="34207">MRVLSIVILVAIGVLALIGMNSFYTVRQDYQALILEFGNPVAVRNEYDVNEQGQEIDEAGLFFKLPWHEVIYLDRKNMGTDIADIEVLASDQRRLSVDAFVRWRITDPLKFYQRLRSERAATSQLQRFTESAIRDALGQVPVPEIVSGQRGQLMSDIRETVNGTLNGTGIEIIDVRLRQADLPAEVAEGVYNRMRTERQQVAQGIRSEGEEQARLVRARADREATVLKAQAREQAEQIRGEGDARRNDIYANAYSKDAEFFRFQRALIACENSIEDGTQVVVAPQDLDLCRVFIDQARTAGGN</sequence>
<evidence type="ECO:0000256" key="1">
    <source>
        <dbReference type="ARBA" id="ARBA00004167"/>
    </source>
</evidence>
<organism evidence="8 9">
    <name type="scientific">Ponticaulis profundi</name>
    <dbReference type="NCBI Taxonomy" id="2665222"/>
    <lineage>
        <taxon>Bacteria</taxon>
        <taxon>Pseudomonadati</taxon>
        <taxon>Pseudomonadota</taxon>
        <taxon>Alphaproteobacteria</taxon>
        <taxon>Hyphomonadales</taxon>
        <taxon>Hyphomonadaceae</taxon>
        <taxon>Ponticaulis</taxon>
    </lineage>
</organism>
<protein>
    <recommendedName>
        <fullName evidence="6">Protein HflC</fullName>
    </recommendedName>
</protein>
<dbReference type="CDD" id="cd03405">
    <property type="entry name" value="SPFH_HflC"/>
    <property type="match status" value="1"/>
</dbReference>
<evidence type="ECO:0000313" key="8">
    <source>
        <dbReference type="EMBL" id="MFC6200213.1"/>
    </source>
</evidence>
<evidence type="ECO:0000313" key="9">
    <source>
        <dbReference type="Proteomes" id="UP001596303"/>
    </source>
</evidence>
<dbReference type="InterPro" id="IPR001107">
    <property type="entry name" value="Band_7"/>
</dbReference>
<comment type="function">
    <text evidence="6">HflC and HflK could regulate a protease.</text>
</comment>
<comment type="subcellular location">
    <subcellularLocation>
        <location evidence="1">Membrane</location>
        <topology evidence="1">Single-pass membrane protein</topology>
    </subcellularLocation>
</comment>
<keyword evidence="8" id="KW-0645">Protease</keyword>
<evidence type="ECO:0000256" key="5">
    <source>
        <dbReference type="ARBA" id="ARBA00023136"/>
    </source>
</evidence>
<comment type="caution">
    <text evidence="8">The sequence shown here is derived from an EMBL/GenBank/DDBJ whole genome shotgun (WGS) entry which is preliminary data.</text>
</comment>
<dbReference type="PIRSF" id="PIRSF005651">
    <property type="entry name" value="HflC"/>
    <property type="match status" value="1"/>
</dbReference>
<reference evidence="9" key="1">
    <citation type="journal article" date="2019" name="Int. J. Syst. Evol. Microbiol.">
        <title>The Global Catalogue of Microorganisms (GCM) 10K type strain sequencing project: providing services to taxonomists for standard genome sequencing and annotation.</title>
        <authorList>
            <consortium name="The Broad Institute Genomics Platform"/>
            <consortium name="The Broad Institute Genome Sequencing Center for Infectious Disease"/>
            <person name="Wu L."/>
            <person name="Ma J."/>
        </authorList>
    </citation>
    <scope>NUCLEOTIDE SEQUENCE [LARGE SCALE GENOMIC DNA]</scope>
    <source>
        <strain evidence="9">CGMCC-1.15741</strain>
    </source>
</reference>
<evidence type="ECO:0000256" key="6">
    <source>
        <dbReference type="PIRNR" id="PIRNR005651"/>
    </source>
</evidence>
<dbReference type="EMBL" id="JBHSSW010000066">
    <property type="protein sequence ID" value="MFC6200213.1"/>
    <property type="molecule type" value="Genomic_DNA"/>
</dbReference>
<dbReference type="InterPro" id="IPR036013">
    <property type="entry name" value="Band_7/SPFH_dom_sf"/>
</dbReference>
<dbReference type="SMART" id="SM00244">
    <property type="entry name" value="PHB"/>
    <property type="match status" value="1"/>
</dbReference>
<keyword evidence="3" id="KW-0812">Transmembrane</keyword>
<comment type="similarity">
    <text evidence="2 6">Belongs to the band 7/mec-2 family. HflC subfamily.</text>
</comment>
<dbReference type="GO" id="GO:0008233">
    <property type="term" value="F:peptidase activity"/>
    <property type="evidence" value="ECO:0007669"/>
    <property type="project" value="UniProtKB-KW"/>
</dbReference>
<evidence type="ECO:0000256" key="3">
    <source>
        <dbReference type="ARBA" id="ARBA00022692"/>
    </source>
</evidence>
<gene>
    <name evidence="8" type="primary">hflC</name>
    <name evidence="8" type="ORF">ACFQDM_19235</name>
</gene>
<dbReference type="GO" id="GO:0006508">
    <property type="term" value="P:proteolysis"/>
    <property type="evidence" value="ECO:0007669"/>
    <property type="project" value="UniProtKB-KW"/>
</dbReference>
<dbReference type="PANTHER" id="PTHR42911:SF1">
    <property type="entry name" value="MODULATOR OF FTSH PROTEASE HFLC"/>
    <property type="match status" value="1"/>
</dbReference>
<keyword evidence="4" id="KW-1133">Transmembrane helix</keyword>
<dbReference type="PANTHER" id="PTHR42911">
    <property type="entry name" value="MODULATOR OF FTSH PROTEASE HFLC"/>
    <property type="match status" value="1"/>
</dbReference>
<keyword evidence="8" id="KW-0378">Hydrolase</keyword>
<evidence type="ECO:0000256" key="4">
    <source>
        <dbReference type="ARBA" id="ARBA00022989"/>
    </source>
</evidence>
<proteinExistence type="inferred from homology"/>
<dbReference type="Proteomes" id="UP001596303">
    <property type="component" value="Unassembled WGS sequence"/>
</dbReference>
<dbReference type="InterPro" id="IPR010200">
    <property type="entry name" value="HflC"/>
</dbReference>